<accession>A0AAW1KMK0</accession>
<dbReference type="EMBL" id="JASPKY010000193">
    <property type="protein sequence ID" value="KAK9721927.1"/>
    <property type="molecule type" value="Genomic_DNA"/>
</dbReference>
<feature type="compositionally biased region" description="Basic and acidic residues" evidence="1">
    <location>
        <begin position="17"/>
        <end position="27"/>
    </location>
</feature>
<sequence>MHLGKYPLPSTSNVRYKIRDNRGEKSEILTSTPYKDQLVAKKTLHEGMKAKAEEKRAKIEEKKAEEQKVREMKRQMRKEKVNGSANTAQKNKNIQPQKRNRPSNSAKLNVNMSEEAVKQF</sequence>
<organism evidence="2 3">
    <name type="scientific">Popillia japonica</name>
    <name type="common">Japanese beetle</name>
    <dbReference type="NCBI Taxonomy" id="7064"/>
    <lineage>
        <taxon>Eukaryota</taxon>
        <taxon>Metazoa</taxon>
        <taxon>Ecdysozoa</taxon>
        <taxon>Arthropoda</taxon>
        <taxon>Hexapoda</taxon>
        <taxon>Insecta</taxon>
        <taxon>Pterygota</taxon>
        <taxon>Neoptera</taxon>
        <taxon>Endopterygota</taxon>
        <taxon>Coleoptera</taxon>
        <taxon>Polyphaga</taxon>
        <taxon>Scarabaeiformia</taxon>
        <taxon>Scarabaeidae</taxon>
        <taxon>Rutelinae</taxon>
        <taxon>Popillia</taxon>
    </lineage>
</organism>
<gene>
    <name evidence="2" type="ORF">QE152_g19957</name>
</gene>
<dbReference type="AlphaFoldDB" id="A0AAW1KMK0"/>
<reference evidence="2 3" key="1">
    <citation type="journal article" date="2024" name="BMC Genomics">
        <title>De novo assembly and annotation of Popillia japonica's genome with initial clues to its potential as an invasive pest.</title>
        <authorList>
            <person name="Cucini C."/>
            <person name="Boschi S."/>
            <person name="Funari R."/>
            <person name="Cardaioli E."/>
            <person name="Iannotti N."/>
            <person name="Marturano G."/>
            <person name="Paoli F."/>
            <person name="Bruttini M."/>
            <person name="Carapelli A."/>
            <person name="Frati F."/>
            <person name="Nardi F."/>
        </authorList>
    </citation>
    <scope>NUCLEOTIDE SEQUENCE [LARGE SCALE GENOMIC DNA]</scope>
    <source>
        <strain evidence="2">DMR45628</strain>
    </source>
</reference>
<protein>
    <submittedName>
        <fullName evidence="2">Uncharacterized protein</fullName>
    </submittedName>
</protein>
<feature type="region of interest" description="Disordered" evidence="1">
    <location>
        <begin position="51"/>
        <end position="120"/>
    </location>
</feature>
<evidence type="ECO:0000313" key="3">
    <source>
        <dbReference type="Proteomes" id="UP001458880"/>
    </source>
</evidence>
<feature type="region of interest" description="Disordered" evidence="1">
    <location>
        <begin position="1"/>
        <end position="30"/>
    </location>
</feature>
<dbReference type="Proteomes" id="UP001458880">
    <property type="component" value="Unassembled WGS sequence"/>
</dbReference>
<feature type="compositionally biased region" description="Polar residues" evidence="1">
    <location>
        <begin position="83"/>
        <end position="112"/>
    </location>
</feature>
<proteinExistence type="predicted"/>
<name>A0AAW1KMK0_POPJA</name>
<feature type="compositionally biased region" description="Basic and acidic residues" evidence="1">
    <location>
        <begin position="51"/>
        <end position="81"/>
    </location>
</feature>
<comment type="caution">
    <text evidence="2">The sequence shown here is derived from an EMBL/GenBank/DDBJ whole genome shotgun (WGS) entry which is preliminary data.</text>
</comment>
<keyword evidence="3" id="KW-1185">Reference proteome</keyword>
<evidence type="ECO:0000313" key="2">
    <source>
        <dbReference type="EMBL" id="KAK9721927.1"/>
    </source>
</evidence>
<evidence type="ECO:0000256" key="1">
    <source>
        <dbReference type="SAM" id="MobiDB-lite"/>
    </source>
</evidence>